<dbReference type="EMBL" id="LAZR01031121">
    <property type="protein sequence ID" value="KKL54657.1"/>
    <property type="molecule type" value="Genomic_DNA"/>
</dbReference>
<evidence type="ECO:0000259" key="2">
    <source>
        <dbReference type="Pfam" id="PF00472"/>
    </source>
</evidence>
<dbReference type="SUPFAM" id="SSF75620">
    <property type="entry name" value="Release factor"/>
    <property type="match status" value="1"/>
</dbReference>
<comment type="caution">
    <text evidence="3">The sequence shown here is derived from an EMBL/GenBank/DDBJ whole genome shotgun (WGS) entry which is preliminary data.</text>
</comment>
<proteinExistence type="inferred from homology"/>
<gene>
    <name evidence="3" type="ORF">LCGC14_2263210</name>
</gene>
<accession>A0A0F9FU18</accession>
<dbReference type="InterPro" id="IPR045853">
    <property type="entry name" value="Pep_chain_release_fac_I_sf"/>
</dbReference>
<organism evidence="3">
    <name type="scientific">marine sediment metagenome</name>
    <dbReference type="NCBI Taxonomy" id="412755"/>
    <lineage>
        <taxon>unclassified sequences</taxon>
        <taxon>metagenomes</taxon>
        <taxon>ecological metagenomes</taxon>
    </lineage>
</organism>
<reference evidence="3" key="1">
    <citation type="journal article" date="2015" name="Nature">
        <title>Complex archaea that bridge the gap between prokaryotes and eukaryotes.</title>
        <authorList>
            <person name="Spang A."/>
            <person name="Saw J.H."/>
            <person name="Jorgensen S.L."/>
            <person name="Zaremba-Niedzwiedzka K."/>
            <person name="Martijn J."/>
            <person name="Lind A.E."/>
            <person name="van Eijk R."/>
            <person name="Schleper C."/>
            <person name="Guy L."/>
            <person name="Ettema T.J."/>
        </authorList>
    </citation>
    <scope>NUCLEOTIDE SEQUENCE</scope>
</reference>
<feature type="domain" description="Prokaryotic-type class I peptide chain release factors" evidence="2">
    <location>
        <begin position="16"/>
        <end position="78"/>
    </location>
</feature>
<dbReference type="Pfam" id="PF00472">
    <property type="entry name" value="RF-1"/>
    <property type="match status" value="1"/>
</dbReference>
<name>A0A0F9FU18_9ZZZZ</name>
<dbReference type="Gene3D" id="3.30.160.20">
    <property type="match status" value="1"/>
</dbReference>
<evidence type="ECO:0000313" key="3">
    <source>
        <dbReference type="EMBL" id="KKL54657.1"/>
    </source>
</evidence>
<evidence type="ECO:0000256" key="1">
    <source>
        <dbReference type="ARBA" id="ARBA00010835"/>
    </source>
</evidence>
<protein>
    <recommendedName>
        <fullName evidence="2">Prokaryotic-type class I peptide chain release factors domain-containing protein</fullName>
    </recommendedName>
</protein>
<dbReference type="AlphaFoldDB" id="A0A0F9FU18"/>
<dbReference type="GO" id="GO:0003747">
    <property type="term" value="F:translation release factor activity"/>
    <property type="evidence" value="ECO:0007669"/>
    <property type="project" value="InterPro"/>
</dbReference>
<comment type="similarity">
    <text evidence="1">Belongs to the prokaryotic/mitochondrial release factor family.</text>
</comment>
<sequence length="123" mass="14481">MNRIKKENLMELQLLFSVTKKDFVITWFSGKGAGGQHRNKHQNCCRLKHPESGVHTIGQNSRSRKQNLEDAFLKLTKHPVFKNWINMITHRIMLKKDNSEELQQIVNEAMKSENLKIEYYQGK</sequence>
<dbReference type="InterPro" id="IPR000352">
    <property type="entry name" value="Pep_chain_release_fac_I"/>
</dbReference>